<protein>
    <recommendedName>
        <fullName evidence="4">Leucyl/phenylalanyl-tRNA--protein transferase</fullName>
        <ecNumber evidence="4">2.3.2.6</ecNumber>
    </recommendedName>
    <alternativeName>
        <fullName evidence="4">L/F-transferase</fullName>
    </alternativeName>
    <alternativeName>
        <fullName evidence="4">Leucyltransferase</fullName>
    </alternativeName>
    <alternativeName>
        <fullName evidence="4">Phenyalanyltransferase</fullName>
    </alternativeName>
</protein>
<dbReference type="Pfam" id="PF03588">
    <property type="entry name" value="Leu_Phe_trans"/>
    <property type="match status" value="1"/>
</dbReference>
<dbReference type="Gene3D" id="3.30.70.3550">
    <property type="entry name" value="Leucyl/phenylalanyl-tRNA-protein transferase, N-terminal domain"/>
    <property type="match status" value="1"/>
</dbReference>
<proteinExistence type="inferred from homology"/>
<dbReference type="HAMAP" id="MF_00688">
    <property type="entry name" value="Leu_Phe_trans"/>
    <property type="match status" value="1"/>
</dbReference>
<comment type="subcellular location">
    <subcellularLocation>
        <location evidence="4">Cytoplasm</location>
    </subcellularLocation>
</comment>
<reference evidence="5 6" key="1">
    <citation type="submission" date="2018-12" db="EMBL/GenBank/DDBJ databases">
        <authorList>
            <consortium name="Pathogen Informatics"/>
        </authorList>
    </citation>
    <scope>NUCLEOTIDE SEQUENCE [LARGE SCALE GENOMIC DNA]</scope>
    <source>
        <strain evidence="5 6">NCTC10297</strain>
    </source>
</reference>
<evidence type="ECO:0000256" key="2">
    <source>
        <dbReference type="ARBA" id="ARBA00022679"/>
    </source>
</evidence>
<comment type="catalytic activity">
    <reaction evidence="4">
        <text>N-terminal L-arginyl-[protein] + L-leucyl-tRNA(Leu) = N-terminal L-leucyl-L-arginyl-[protein] + tRNA(Leu) + H(+)</text>
        <dbReference type="Rhea" id="RHEA:50416"/>
        <dbReference type="Rhea" id="RHEA-COMP:9613"/>
        <dbReference type="Rhea" id="RHEA-COMP:9622"/>
        <dbReference type="Rhea" id="RHEA-COMP:12672"/>
        <dbReference type="Rhea" id="RHEA-COMP:12673"/>
        <dbReference type="ChEBI" id="CHEBI:15378"/>
        <dbReference type="ChEBI" id="CHEBI:64719"/>
        <dbReference type="ChEBI" id="CHEBI:78442"/>
        <dbReference type="ChEBI" id="CHEBI:78494"/>
        <dbReference type="ChEBI" id="CHEBI:133044"/>
        <dbReference type="EC" id="2.3.2.6"/>
    </reaction>
</comment>
<organism evidence="5 6">
    <name type="scientific">Moraxella cuniculi</name>
    <dbReference type="NCBI Taxonomy" id="34061"/>
    <lineage>
        <taxon>Bacteria</taxon>
        <taxon>Pseudomonadati</taxon>
        <taxon>Pseudomonadota</taxon>
        <taxon>Gammaproteobacteria</taxon>
        <taxon>Moraxellales</taxon>
        <taxon>Moraxellaceae</taxon>
        <taxon>Moraxella</taxon>
    </lineage>
</organism>
<comment type="catalytic activity">
    <reaction evidence="4">
        <text>N-terminal L-lysyl-[protein] + L-leucyl-tRNA(Leu) = N-terminal L-leucyl-L-lysyl-[protein] + tRNA(Leu) + H(+)</text>
        <dbReference type="Rhea" id="RHEA:12340"/>
        <dbReference type="Rhea" id="RHEA-COMP:9613"/>
        <dbReference type="Rhea" id="RHEA-COMP:9622"/>
        <dbReference type="Rhea" id="RHEA-COMP:12670"/>
        <dbReference type="Rhea" id="RHEA-COMP:12671"/>
        <dbReference type="ChEBI" id="CHEBI:15378"/>
        <dbReference type="ChEBI" id="CHEBI:65249"/>
        <dbReference type="ChEBI" id="CHEBI:78442"/>
        <dbReference type="ChEBI" id="CHEBI:78494"/>
        <dbReference type="ChEBI" id="CHEBI:133043"/>
        <dbReference type="EC" id="2.3.2.6"/>
    </reaction>
</comment>
<dbReference type="InterPro" id="IPR042203">
    <property type="entry name" value="Leu/Phe-tRNA_Trfase_C"/>
</dbReference>
<dbReference type="GO" id="GO:0005737">
    <property type="term" value="C:cytoplasm"/>
    <property type="evidence" value="ECO:0007669"/>
    <property type="project" value="UniProtKB-SubCell"/>
</dbReference>
<keyword evidence="3 4" id="KW-0012">Acyltransferase</keyword>
<comment type="catalytic activity">
    <reaction evidence="4">
        <text>L-phenylalanyl-tRNA(Phe) + an N-terminal L-alpha-aminoacyl-[protein] = an N-terminal L-phenylalanyl-L-alpha-aminoacyl-[protein] + tRNA(Phe)</text>
        <dbReference type="Rhea" id="RHEA:43632"/>
        <dbReference type="Rhea" id="RHEA-COMP:9668"/>
        <dbReference type="Rhea" id="RHEA-COMP:9699"/>
        <dbReference type="Rhea" id="RHEA-COMP:10636"/>
        <dbReference type="Rhea" id="RHEA-COMP:10637"/>
        <dbReference type="ChEBI" id="CHEBI:78442"/>
        <dbReference type="ChEBI" id="CHEBI:78531"/>
        <dbReference type="ChEBI" id="CHEBI:78597"/>
        <dbReference type="ChEBI" id="CHEBI:83561"/>
        <dbReference type="EC" id="2.3.2.6"/>
    </reaction>
</comment>
<dbReference type="InterPro" id="IPR042221">
    <property type="entry name" value="Leu/Phe-tRNA_Trfase_N"/>
</dbReference>
<dbReference type="InterPro" id="IPR004616">
    <property type="entry name" value="Leu/Phe-tRNA_Trfase"/>
</dbReference>
<dbReference type="GO" id="GO:0008914">
    <property type="term" value="F:leucyl-tRNA--protein transferase activity"/>
    <property type="evidence" value="ECO:0007669"/>
    <property type="project" value="UniProtKB-UniRule"/>
</dbReference>
<dbReference type="RefSeq" id="WP_126331627.1">
    <property type="nucleotide sequence ID" value="NZ_LR134343.1"/>
</dbReference>
<evidence type="ECO:0000313" key="6">
    <source>
        <dbReference type="Proteomes" id="UP000274100"/>
    </source>
</evidence>
<sequence length="246" mass="26917">MDYHHLHALHTLADDCPYDFGADSLPDSDGFLGIGGDLSTATLLHAYRCGAFPWYSPNEPICWWSPDVRCVIRPSDFHPSKSLQRTAKTQTWSISSNLAFLAVVEACSQPRRDSAESWIGDDIKAAYNQLNQLGAASSIEVWAGVPQHSELIGGLYGVHFGSIFCGESMFHRKSDASKIAFWALMQLSKQAGIELIDCQVVNNHLLSLGASKLAKADFLKALTTLVHRPSGNLQTTKGFGSHNLMP</sequence>
<dbReference type="AlphaFoldDB" id="A0A3S4QR40"/>
<name>A0A3S4QR40_9GAMM</name>
<comment type="similarity">
    <text evidence="4">Belongs to the L/F-transferase family.</text>
</comment>
<dbReference type="PANTHER" id="PTHR30098:SF2">
    <property type="entry name" value="LEUCYL_PHENYLALANYL-TRNA--PROTEIN TRANSFERASE"/>
    <property type="match status" value="1"/>
</dbReference>
<evidence type="ECO:0000256" key="3">
    <source>
        <dbReference type="ARBA" id="ARBA00023315"/>
    </source>
</evidence>
<gene>
    <name evidence="4 5" type="primary">aat</name>
    <name evidence="5" type="ORF">NCTC10297_00218</name>
</gene>
<dbReference type="OrthoDB" id="9790282at2"/>
<dbReference type="KEGG" id="mcun:NCTC10297_00218"/>
<dbReference type="Gene3D" id="3.40.630.70">
    <property type="entry name" value="Leucyl/phenylalanyl-tRNA-protein transferase, C-terminal domain"/>
    <property type="match status" value="1"/>
</dbReference>
<evidence type="ECO:0000256" key="1">
    <source>
        <dbReference type="ARBA" id="ARBA00022490"/>
    </source>
</evidence>
<dbReference type="InterPro" id="IPR016181">
    <property type="entry name" value="Acyl_CoA_acyltransferase"/>
</dbReference>
<keyword evidence="2 4" id="KW-0808">Transferase</keyword>
<dbReference type="EC" id="2.3.2.6" evidence="4"/>
<dbReference type="PANTHER" id="PTHR30098">
    <property type="entry name" value="LEUCYL/PHENYLALANYL-TRNA--PROTEIN TRANSFERASE"/>
    <property type="match status" value="1"/>
</dbReference>
<dbReference type="Proteomes" id="UP000274100">
    <property type="component" value="Chromosome"/>
</dbReference>
<dbReference type="EMBL" id="LR134343">
    <property type="protein sequence ID" value="VEG12299.1"/>
    <property type="molecule type" value="Genomic_DNA"/>
</dbReference>
<evidence type="ECO:0000313" key="5">
    <source>
        <dbReference type="EMBL" id="VEG12299.1"/>
    </source>
</evidence>
<evidence type="ECO:0000256" key="4">
    <source>
        <dbReference type="HAMAP-Rule" id="MF_00688"/>
    </source>
</evidence>
<dbReference type="GO" id="GO:0030163">
    <property type="term" value="P:protein catabolic process"/>
    <property type="evidence" value="ECO:0007669"/>
    <property type="project" value="UniProtKB-UniRule"/>
</dbReference>
<accession>A0A3S4QR40</accession>
<keyword evidence="1 4" id="KW-0963">Cytoplasm</keyword>
<dbReference type="NCBIfam" id="TIGR00667">
    <property type="entry name" value="aat"/>
    <property type="match status" value="1"/>
</dbReference>
<dbReference type="SUPFAM" id="SSF55729">
    <property type="entry name" value="Acyl-CoA N-acyltransferases (Nat)"/>
    <property type="match status" value="1"/>
</dbReference>
<comment type="function">
    <text evidence="4">Functions in the N-end rule pathway of protein degradation where it conjugates Leu, Phe and, less efficiently, Met from aminoacyl-tRNAs to the N-termini of proteins containing an N-terminal arginine or lysine.</text>
</comment>